<evidence type="ECO:0000313" key="4">
    <source>
        <dbReference type="Proteomes" id="UP000569914"/>
    </source>
</evidence>
<feature type="transmembrane region" description="Helical" evidence="1">
    <location>
        <begin position="121"/>
        <end position="136"/>
    </location>
</feature>
<feature type="domain" description="DUF418" evidence="2">
    <location>
        <begin position="217"/>
        <end position="379"/>
    </location>
</feature>
<feature type="transmembrane region" description="Helical" evidence="1">
    <location>
        <begin position="21"/>
        <end position="39"/>
    </location>
</feature>
<dbReference type="AlphaFoldDB" id="A0A7Y9LBQ5"/>
<dbReference type="InterPro" id="IPR052529">
    <property type="entry name" value="Bact_Transport_Assoc"/>
</dbReference>
<dbReference type="RefSeq" id="WP_179752505.1">
    <property type="nucleotide sequence ID" value="NZ_JACCBU010000001.1"/>
</dbReference>
<feature type="transmembrane region" description="Helical" evidence="1">
    <location>
        <begin position="195"/>
        <end position="216"/>
    </location>
</feature>
<accession>A0A7Y9LBQ5</accession>
<organism evidence="3 4">
    <name type="scientific">Microlunatus parietis</name>
    <dbReference type="NCBI Taxonomy" id="682979"/>
    <lineage>
        <taxon>Bacteria</taxon>
        <taxon>Bacillati</taxon>
        <taxon>Actinomycetota</taxon>
        <taxon>Actinomycetes</taxon>
        <taxon>Propionibacteriales</taxon>
        <taxon>Propionibacteriaceae</taxon>
        <taxon>Microlunatus</taxon>
    </lineage>
</organism>
<dbReference type="InterPro" id="IPR007349">
    <property type="entry name" value="DUF418"/>
</dbReference>
<feature type="transmembrane region" description="Helical" evidence="1">
    <location>
        <begin position="314"/>
        <end position="331"/>
    </location>
</feature>
<keyword evidence="1" id="KW-0472">Membrane</keyword>
<comment type="caution">
    <text evidence="3">The sequence shown here is derived from an EMBL/GenBank/DDBJ whole genome shotgun (WGS) entry which is preliminary data.</text>
</comment>
<sequence>MTDLAAPRIPVSTGRALAPDLARGGMLLLIAIAHAPLFVTDVERGPAAVNETLGVFHLIFVHNHARPLFAFLFGYALVQLTSRQLARGNDWPGPRKLIRRRGWLLVGLGLAHFLLLVPIDILAAYGLAGILIAGLLRAKDRTLLIAAGISLLPATAVTAMSLWLPLTNGVSSYASGSIAVGDRDLLQYLLDRLPGLPFGLVFGTLMVLPPMIFGIWAARKGFLDRPVDHRATLARFAVIGTAISAAGALPAILIETGWLARGPELIMVASLLQPLTGYVGGVALAAILALIAVTVGRRPGPITVAVQALGQRSLTFYLAQSVIFLVVFAGFDLQDHLGLTGATVVAVITWLVSIALAELLRRTGRRGPAEHLLRQWTYPKINKG</sequence>
<dbReference type="PANTHER" id="PTHR30590:SF2">
    <property type="entry name" value="INNER MEMBRANE PROTEIN"/>
    <property type="match status" value="1"/>
</dbReference>
<keyword evidence="1" id="KW-0812">Transmembrane</keyword>
<feature type="transmembrane region" description="Helical" evidence="1">
    <location>
        <begin position="143"/>
        <end position="164"/>
    </location>
</feature>
<dbReference type="Proteomes" id="UP000569914">
    <property type="component" value="Unassembled WGS sequence"/>
</dbReference>
<evidence type="ECO:0000259" key="2">
    <source>
        <dbReference type="Pfam" id="PF04235"/>
    </source>
</evidence>
<feature type="transmembrane region" description="Helical" evidence="1">
    <location>
        <begin position="236"/>
        <end position="259"/>
    </location>
</feature>
<protein>
    <submittedName>
        <fullName evidence="3">Putative membrane protein YeiB</fullName>
    </submittedName>
</protein>
<gene>
    <name evidence="3" type="ORF">BKA15_003316</name>
</gene>
<proteinExistence type="predicted"/>
<name>A0A7Y9LBQ5_9ACTN</name>
<reference evidence="3 4" key="1">
    <citation type="submission" date="2020-07" db="EMBL/GenBank/DDBJ databases">
        <title>Sequencing the genomes of 1000 actinobacteria strains.</title>
        <authorList>
            <person name="Klenk H.-P."/>
        </authorList>
    </citation>
    <scope>NUCLEOTIDE SEQUENCE [LARGE SCALE GENOMIC DNA]</scope>
    <source>
        <strain evidence="3 4">DSM 22083</strain>
    </source>
</reference>
<evidence type="ECO:0000256" key="1">
    <source>
        <dbReference type="SAM" id="Phobius"/>
    </source>
</evidence>
<keyword evidence="4" id="KW-1185">Reference proteome</keyword>
<evidence type="ECO:0000313" key="3">
    <source>
        <dbReference type="EMBL" id="NYE71987.1"/>
    </source>
</evidence>
<keyword evidence="1" id="KW-1133">Transmembrane helix</keyword>
<feature type="transmembrane region" description="Helical" evidence="1">
    <location>
        <begin position="271"/>
        <end position="293"/>
    </location>
</feature>
<dbReference type="Pfam" id="PF04235">
    <property type="entry name" value="DUF418"/>
    <property type="match status" value="1"/>
</dbReference>
<dbReference type="PANTHER" id="PTHR30590">
    <property type="entry name" value="INNER MEMBRANE PROTEIN"/>
    <property type="match status" value="1"/>
</dbReference>
<feature type="transmembrane region" description="Helical" evidence="1">
    <location>
        <begin position="337"/>
        <end position="357"/>
    </location>
</feature>
<dbReference type="EMBL" id="JACCBU010000001">
    <property type="protein sequence ID" value="NYE71987.1"/>
    <property type="molecule type" value="Genomic_DNA"/>
</dbReference>